<reference evidence="4" key="1">
    <citation type="submission" date="2021-01" db="EMBL/GenBank/DDBJ databases">
        <title>Genome public.</title>
        <authorList>
            <person name="Liu C."/>
            <person name="Sun Q."/>
        </authorList>
    </citation>
    <scope>NUCLEOTIDE SEQUENCE [LARGE SCALE GENOMIC DNA]</scope>
    <source>
        <strain evidence="4">YIM B02556</strain>
    </source>
</reference>
<dbReference type="InterPro" id="IPR045851">
    <property type="entry name" value="AMP-bd_C_sf"/>
</dbReference>
<dbReference type="RefSeq" id="WP_200191533.1">
    <property type="nucleotide sequence ID" value="NZ_JAENHM010000025.1"/>
</dbReference>
<dbReference type="InterPro" id="IPR025110">
    <property type="entry name" value="AMP-bd_C"/>
</dbReference>
<dbReference type="InterPro" id="IPR050237">
    <property type="entry name" value="ATP-dep_AMP-bd_enzyme"/>
</dbReference>
<accession>A0ABS1F1B5</accession>
<gene>
    <name evidence="3" type="ORF">JHL17_07200</name>
</gene>
<feature type="domain" description="AMP-binding enzyme C-terminal" evidence="2">
    <location>
        <begin position="449"/>
        <end position="522"/>
    </location>
</feature>
<evidence type="ECO:0000313" key="3">
    <source>
        <dbReference type="EMBL" id="MBK1837195.1"/>
    </source>
</evidence>
<organism evidence="3 4">
    <name type="scientific">Azospirillum endophyticum</name>
    <dbReference type="NCBI Taxonomy" id="2800326"/>
    <lineage>
        <taxon>Bacteria</taxon>
        <taxon>Pseudomonadati</taxon>
        <taxon>Pseudomonadota</taxon>
        <taxon>Alphaproteobacteria</taxon>
        <taxon>Rhodospirillales</taxon>
        <taxon>Azospirillaceae</taxon>
        <taxon>Azospirillum</taxon>
    </lineage>
</organism>
<dbReference type="EMBL" id="JAENHM010000025">
    <property type="protein sequence ID" value="MBK1837195.1"/>
    <property type="molecule type" value="Genomic_DNA"/>
</dbReference>
<dbReference type="Pfam" id="PF00501">
    <property type="entry name" value="AMP-binding"/>
    <property type="match status" value="1"/>
</dbReference>
<dbReference type="Gene3D" id="3.30.300.30">
    <property type="match status" value="1"/>
</dbReference>
<dbReference type="PANTHER" id="PTHR43767">
    <property type="entry name" value="LONG-CHAIN-FATTY-ACID--COA LIGASE"/>
    <property type="match status" value="1"/>
</dbReference>
<dbReference type="InterPro" id="IPR042099">
    <property type="entry name" value="ANL_N_sf"/>
</dbReference>
<dbReference type="Gene3D" id="3.40.50.12780">
    <property type="entry name" value="N-terminal domain of ligase-like"/>
    <property type="match status" value="1"/>
</dbReference>
<dbReference type="InterPro" id="IPR020845">
    <property type="entry name" value="AMP-binding_CS"/>
</dbReference>
<dbReference type="InterPro" id="IPR000873">
    <property type="entry name" value="AMP-dep_synth/lig_dom"/>
</dbReference>
<keyword evidence="4" id="KW-1185">Reference proteome</keyword>
<evidence type="ECO:0000259" key="2">
    <source>
        <dbReference type="Pfam" id="PF13193"/>
    </source>
</evidence>
<sequence>MPTEMQTGLRPRDVLALYPSHRDTIPTLLASRRAAGPDRPVLLFEGRNWSYAEIDDASGVLARALLVRGIRRGDRVGLVSSNGDVPLLMFLAAAKIGAVFVPMNPGLTDSELTYILKHCRPTVVACRTAELERVERVTRTFNEVPWLLPLDDIGAAATDIAEVVADIERYADRNRAIALPEPQPDDPAVVIYTSGTTGFPKGVVHSQKNYVWAAEAFVERMHLQPTDRLLTVLPIFHINALFYSWGGALAAGAAMITVPRFSASRLWRLATETGATVFNILAALGNILANRPRSEFDPGHRITRIYGGPISAEMIRVFQQDFHVPTLIEGYGMSEIPGACNNPFEGPHKVGSIGKPARHPRFDDTFVELRIVDEDGCDVPVGEMGELLVKTPIMALHYLDDPEQTQAAMQDGWFRTGDYVWRDGDGYHYFVARKRDIIRRRGENISGAELDRILSEHPGILEAATIGVPSELGEEEIMAVLVPRDEPPPAEAIIDWCNGRMAAMKIPRFFVFVNALPHTSSHRVEKYRLKQDPSLLARAFDRERHASAPA</sequence>
<proteinExistence type="predicted"/>
<feature type="domain" description="AMP-dependent synthetase/ligase" evidence="1">
    <location>
        <begin position="34"/>
        <end position="399"/>
    </location>
</feature>
<dbReference type="PROSITE" id="PS00455">
    <property type="entry name" value="AMP_BINDING"/>
    <property type="match status" value="1"/>
</dbReference>
<evidence type="ECO:0000313" key="4">
    <source>
        <dbReference type="Proteomes" id="UP000652760"/>
    </source>
</evidence>
<dbReference type="Pfam" id="PF13193">
    <property type="entry name" value="AMP-binding_C"/>
    <property type="match status" value="1"/>
</dbReference>
<dbReference type="PANTHER" id="PTHR43767:SF1">
    <property type="entry name" value="NONRIBOSOMAL PEPTIDE SYNTHASE PES1 (EUROFUNG)-RELATED"/>
    <property type="match status" value="1"/>
</dbReference>
<dbReference type="SUPFAM" id="SSF56801">
    <property type="entry name" value="Acetyl-CoA synthetase-like"/>
    <property type="match status" value="1"/>
</dbReference>
<dbReference type="Proteomes" id="UP000652760">
    <property type="component" value="Unassembled WGS sequence"/>
</dbReference>
<evidence type="ECO:0000259" key="1">
    <source>
        <dbReference type="Pfam" id="PF00501"/>
    </source>
</evidence>
<comment type="caution">
    <text evidence="3">The sequence shown here is derived from an EMBL/GenBank/DDBJ whole genome shotgun (WGS) entry which is preliminary data.</text>
</comment>
<protein>
    <submittedName>
        <fullName evidence="3">AMP-binding protein</fullName>
    </submittedName>
</protein>
<name>A0ABS1F1B5_9PROT</name>